<protein>
    <recommendedName>
        <fullName evidence="4 9">Squalene monooxygenase</fullName>
        <ecNumber evidence="4 9">1.14.14.17</ecNumber>
    </recommendedName>
</protein>
<dbReference type="PRINTS" id="PR00420">
    <property type="entry name" value="RNGMNOXGNASE"/>
</dbReference>
<evidence type="ECO:0000256" key="6">
    <source>
        <dbReference type="ARBA" id="ARBA00022827"/>
    </source>
</evidence>
<keyword evidence="8 9" id="KW-0472">Membrane</keyword>
<evidence type="ECO:0000256" key="4">
    <source>
        <dbReference type="ARBA" id="ARBA00012312"/>
    </source>
</evidence>
<dbReference type="GO" id="GO:0008203">
    <property type="term" value="P:cholesterol metabolic process"/>
    <property type="evidence" value="ECO:0007669"/>
    <property type="project" value="TreeGrafter"/>
</dbReference>
<dbReference type="InterPro" id="IPR040125">
    <property type="entry name" value="Squalene_monox"/>
</dbReference>
<dbReference type="AlphaFoldDB" id="A0A1X7V870"/>
<dbReference type="InterPro" id="IPR013698">
    <property type="entry name" value="Squalene_epoxidase"/>
</dbReference>
<organism evidence="12">
    <name type="scientific">Amphimedon queenslandica</name>
    <name type="common">Sponge</name>
    <dbReference type="NCBI Taxonomy" id="400682"/>
    <lineage>
        <taxon>Eukaryota</taxon>
        <taxon>Metazoa</taxon>
        <taxon>Porifera</taxon>
        <taxon>Demospongiae</taxon>
        <taxon>Heteroscleromorpha</taxon>
        <taxon>Haplosclerida</taxon>
        <taxon>Niphatidae</taxon>
        <taxon>Amphimedon</taxon>
    </lineage>
</organism>
<gene>
    <name evidence="12" type="primary">100632870</name>
</gene>
<evidence type="ECO:0000256" key="2">
    <source>
        <dbReference type="ARBA" id="ARBA00004370"/>
    </source>
</evidence>
<reference evidence="13" key="1">
    <citation type="journal article" date="2010" name="Nature">
        <title>The Amphimedon queenslandica genome and the evolution of animal complexity.</title>
        <authorList>
            <person name="Srivastava M."/>
            <person name="Simakov O."/>
            <person name="Chapman J."/>
            <person name="Fahey B."/>
            <person name="Gauthier M.E."/>
            <person name="Mitros T."/>
            <person name="Richards G.S."/>
            <person name="Conaco C."/>
            <person name="Dacre M."/>
            <person name="Hellsten U."/>
            <person name="Larroux C."/>
            <person name="Putnam N.H."/>
            <person name="Stanke M."/>
            <person name="Adamska M."/>
            <person name="Darling A."/>
            <person name="Degnan S.M."/>
            <person name="Oakley T.H."/>
            <person name="Plachetzki D.C."/>
            <person name="Zhai Y."/>
            <person name="Adamski M."/>
            <person name="Calcino A."/>
            <person name="Cummins S.F."/>
            <person name="Goodstein D.M."/>
            <person name="Harris C."/>
            <person name="Jackson D.J."/>
            <person name="Leys S.P."/>
            <person name="Shu S."/>
            <person name="Woodcroft B.J."/>
            <person name="Vervoort M."/>
            <person name="Kosik K.S."/>
            <person name="Manning G."/>
            <person name="Degnan B.M."/>
            <person name="Rokhsar D.S."/>
        </authorList>
    </citation>
    <scope>NUCLEOTIDE SEQUENCE [LARGE SCALE GENOMIC DNA]</scope>
</reference>
<dbReference type="OrthoDB" id="1678617at2759"/>
<accession>A0A1X7V870</accession>
<dbReference type="UniPathway" id="UPA00767">
    <property type="reaction ID" value="UER00752"/>
</dbReference>
<dbReference type="GO" id="GO:0050660">
    <property type="term" value="F:flavin adenine dinucleotide binding"/>
    <property type="evidence" value="ECO:0007669"/>
    <property type="project" value="UniProtKB-UniRule"/>
</dbReference>
<comment type="subcellular location">
    <subcellularLocation>
        <location evidence="9">Endoplasmic reticulum membrane</location>
        <topology evidence="9">Peripheral membrane protein</topology>
    </subcellularLocation>
    <subcellularLocation>
        <location evidence="2">Membrane</location>
    </subcellularLocation>
</comment>
<dbReference type="Pfam" id="PF08491">
    <property type="entry name" value="SE"/>
    <property type="match status" value="1"/>
</dbReference>
<dbReference type="InParanoid" id="A0A1X7V870"/>
<evidence type="ECO:0000256" key="9">
    <source>
        <dbReference type="RuleBase" id="RU367121"/>
    </source>
</evidence>
<comment type="cofactor">
    <cofactor evidence="1 9">
        <name>FAD</name>
        <dbReference type="ChEBI" id="CHEBI:57692"/>
    </cofactor>
</comment>
<keyword evidence="9" id="KW-0256">Endoplasmic reticulum</keyword>
<feature type="transmembrane region" description="Helical" evidence="10">
    <location>
        <begin position="473"/>
        <end position="493"/>
    </location>
</feature>
<keyword evidence="6 9" id="KW-0274">FAD</keyword>
<dbReference type="EnsemblMetazoa" id="Aqu2.1.36495_001">
    <property type="protein sequence ID" value="Aqu2.1.36495_001"/>
    <property type="gene ID" value="Aqu2.1.36495"/>
</dbReference>
<dbReference type="STRING" id="400682.A0A1X7V870"/>
<feature type="transmembrane region" description="Helical" evidence="10">
    <location>
        <begin position="6"/>
        <end position="22"/>
    </location>
</feature>
<dbReference type="GO" id="GO:0004506">
    <property type="term" value="F:squalene monooxygenase activity"/>
    <property type="evidence" value="ECO:0007669"/>
    <property type="project" value="UniProtKB-UniRule"/>
</dbReference>
<evidence type="ECO:0000313" key="13">
    <source>
        <dbReference type="Proteomes" id="UP000007879"/>
    </source>
</evidence>
<dbReference type="PANTHER" id="PTHR10835:SF0">
    <property type="entry name" value="SQUALENE MONOOXYGENASE"/>
    <property type="match status" value="1"/>
</dbReference>
<feature type="transmembrane region" description="Helical" evidence="10">
    <location>
        <begin position="444"/>
        <end position="461"/>
    </location>
</feature>
<dbReference type="Proteomes" id="UP000007879">
    <property type="component" value="Unassembled WGS sequence"/>
</dbReference>
<keyword evidence="7 9" id="KW-0560">Oxidoreductase</keyword>
<dbReference type="Pfam" id="PF13450">
    <property type="entry name" value="NAD_binding_8"/>
    <property type="match status" value="1"/>
</dbReference>
<keyword evidence="5 9" id="KW-0285">Flavoprotein</keyword>
<dbReference type="EnsemblMetazoa" id="XM_003385164.2">
    <property type="protein sequence ID" value="XP_003385212.1"/>
    <property type="gene ID" value="LOC100632870"/>
</dbReference>
<comment type="similarity">
    <text evidence="3 9">Belongs to the squalene monooxygenase family.</text>
</comment>
<dbReference type="GO" id="GO:0005789">
    <property type="term" value="C:endoplasmic reticulum membrane"/>
    <property type="evidence" value="ECO:0007669"/>
    <property type="project" value="UniProtKB-SubCell"/>
</dbReference>
<evidence type="ECO:0000313" key="12">
    <source>
        <dbReference type="EnsemblMetazoa" id="Aqu2.1.36495_001"/>
    </source>
</evidence>
<evidence type="ECO:0000256" key="5">
    <source>
        <dbReference type="ARBA" id="ARBA00022630"/>
    </source>
</evidence>
<evidence type="ECO:0000256" key="3">
    <source>
        <dbReference type="ARBA" id="ARBA00008802"/>
    </source>
</evidence>
<evidence type="ECO:0000256" key="1">
    <source>
        <dbReference type="ARBA" id="ARBA00001974"/>
    </source>
</evidence>
<comment type="function">
    <text evidence="9">Catalyzes the stereospecific oxidation of squalene to (S)-2,3-epoxysqualene, and is considered to be a rate-limiting enzyme in steroid biosynthesis.</text>
</comment>
<dbReference type="SUPFAM" id="SSF51905">
    <property type="entry name" value="FAD/NAD(P)-binding domain"/>
    <property type="match status" value="1"/>
</dbReference>
<dbReference type="InterPro" id="IPR036188">
    <property type="entry name" value="FAD/NAD-bd_sf"/>
</dbReference>
<evidence type="ECO:0000256" key="10">
    <source>
        <dbReference type="SAM" id="Phobius"/>
    </source>
</evidence>
<evidence type="ECO:0000259" key="11">
    <source>
        <dbReference type="Pfam" id="PF08491"/>
    </source>
</evidence>
<dbReference type="eggNOG" id="KOG1298">
    <property type="taxonomic scope" value="Eukaryota"/>
</dbReference>
<comment type="catalytic activity">
    <reaction evidence="9">
        <text>squalene + reduced [NADPH--hemoprotein reductase] + O2 = (S)-2,3-epoxysqualene + oxidized [NADPH--hemoprotein reductase] + H2O + H(+)</text>
        <dbReference type="Rhea" id="RHEA:25282"/>
        <dbReference type="Rhea" id="RHEA-COMP:11964"/>
        <dbReference type="Rhea" id="RHEA-COMP:11965"/>
        <dbReference type="ChEBI" id="CHEBI:15377"/>
        <dbReference type="ChEBI" id="CHEBI:15378"/>
        <dbReference type="ChEBI" id="CHEBI:15379"/>
        <dbReference type="ChEBI" id="CHEBI:15440"/>
        <dbReference type="ChEBI" id="CHEBI:15441"/>
        <dbReference type="ChEBI" id="CHEBI:57618"/>
        <dbReference type="ChEBI" id="CHEBI:58210"/>
        <dbReference type="EC" id="1.14.14.17"/>
    </reaction>
</comment>
<sequence length="503" mass="55535">MLYLSLIAAILSSALISIAVYLRSTRWQAKKAPNHIISFDGSFSETTEVVIVGAGILGSSLAAVLARDGRKVCLIERDMSEPDRIVGELLQPGGFHALKKLGLEGSLEGTDCHTVFGYVVHDCNSNTSVALSYPVNIATGEIETGKSFHHGRFVSGLRKQAIEEPNVSIIEGTAQYLIEDDSNAIVGVQYKEKDGEKIKTIKADLTFIADGCFSKFRKDLVSSSVTVASNFVGVIMHNVPQYKKGHAEIVLSNVGGPILIYQISSTCTRVLVDVPSKVPSDLKEYMISIIAPQLPDHIRGPFLKSVKEQRLRTMPNSFLPPKAIYKPGVLILGDAFNMRHPLTGAGMSVALNDIVLLRQVLQDMPSLNEHYILQRVYERFLWKRKNSHSFVINILAQALYAVFSSHEGCMNEMRQACFEYFKLGGMALSGPVGLLSVLHPSPVVLVGHFFAVAFYAIYREAKKGLASLRPDKAVFNSFMIFYGACKIMFPLLASELEFLWRKR</sequence>
<evidence type="ECO:0000256" key="7">
    <source>
        <dbReference type="ARBA" id="ARBA00023002"/>
    </source>
</evidence>
<dbReference type="Gene3D" id="3.50.50.60">
    <property type="entry name" value="FAD/NAD(P)-binding domain"/>
    <property type="match status" value="1"/>
</dbReference>
<dbReference type="PANTHER" id="PTHR10835">
    <property type="entry name" value="SQUALENE MONOOXYGENASE"/>
    <property type="match status" value="1"/>
</dbReference>
<dbReference type="KEGG" id="aqu:100632870"/>
<dbReference type="EC" id="1.14.14.17" evidence="4 9"/>
<reference evidence="12" key="2">
    <citation type="submission" date="2017-05" db="UniProtKB">
        <authorList>
            <consortium name="EnsemblMetazoa"/>
        </authorList>
    </citation>
    <scope>IDENTIFICATION</scope>
</reference>
<keyword evidence="10" id="KW-1133">Transmembrane helix</keyword>
<dbReference type="FunFam" id="3.50.50.60:FF:000662">
    <property type="entry name" value="Uncharacterized protein"/>
    <property type="match status" value="1"/>
</dbReference>
<evidence type="ECO:0000256" key="8">
    <source>
        <dbReference type="ARBA" id="ARBA00023136"/>
    </source>
</evidence>
<dbReference type="OMA" id="CATSMGC"/>
<keyword evidence="13" id="KW-1185">Reference proteome</keyword>
<proteinExistence type="inferred from homology"/>
<keyword evidence="10" id="KW-0812">Transmembrane</keyword>
<feature type="domain" description="Squalene epoxidase" evidence="11">
    <location>
        <begin position="202"/>
        <end position="462"/>
    </location>
</feature>
<dbReference type="GO" id="GO:0016126">
    <property type="term" value="P:sterol biosynthetic process"/>
    <property type="evidence" value="ECO:0007669"/>
    <property type="project" value="UniProtKB-UniRule"/>
</dbReference>
<name>A0A1X7V870_AMPQE</name>